<name>A0ACB7ZEW2_9ERIC</name>
<protein>
    <submittedName>
        <fullName evidence="1">Uncharacterized protein</fullName>
    </submittedName>
</protein>
<accession>A0ACB7ZEW2</accession>
<keyword evidence="2" id="KW-1185">Reference proteome</keyword>
<gene>
    <name evidence="1" type="ORF">Vadar_024146</name>
</gene>
<comment type="caution">
    <text evidence="1">The sequence shown here is derived from an EMBL/GenBank/DDBJ whole genome shotgun (WGS) entry which is preliminary data.</text>
</comment>
<dbReference type="EMBL" id="CM037162">
    <property type="protein sequence ID" value="KAH7863971.1"/>
    <property type="molecule type" value="Genomic_DNA"/>
</dbReference>
<sequence length="562" mass="60716">MVLLSQLLFAFFFALGNCLDSSSSPTSLSEKDSTNPLPIDTIFKLPSPLPTWPPGGGFASGRLDLGGLEVCQISSFTKIWATHEGGPDNLGATFFEPSQVPEGFFMLGSYAQPNNKALFGWVLAGKDTTGDPSNGTLKQPIDYTLVWSSDGYIWLPTPPDGYKAVGCVVTNSSDKPSLDKVRCVRSDLTDLSEPDGWIWGTDKGISVYGLRPSTRGVQALGVPTGTFMASNSGAVAAALPCLKNVKANLSSMPNPSQIQALLQSYSPLIYLHPDEEYLPSSVSWFFRNGALLYKKGDESNPVSIDPTGSNLPMDGSNDGAYWLDLPADQAAREQVKKGNLTDAGVYLHVKSMLGATFTDIAVWVFYPFNGAAKARFELINVSLGKIGEHVGDWEHVTLRVNNFNGQLTSVYFSQHSAGVWVSASELEFQGGNKPVTYSALHSHAFSPKAGLVLEGNGGGIGIRRDTAKGETVVDAGARFLEVAGEYLGSVVVEPPWLNYTREWGPKIDYNIVDETNNVEKALPFFLKKKFRKFIGGLPSEVLGEEGPTGPKMKDNWSGDERT</sequence>
<reference evidence="1 2" key="1">
    <citation type="journal article" date="2021" name="Hortic Res">
        <title>High-quality reference genome and annotation aids understanding of berry development for evergreen blueberry (Vaccinium darrowii).</title>
        <authorList>
            <person name="Yu J."/>
            <person name="Hulse-Kemp A.M."/>
            <person name="Babiker E."/>
            <person name="Staton M."/>
        </authorList>
    </citation>
    <scope>NUCLEOTIDE SEQUENCE [LARGE SCALE GENOMIC DNA]</scope>
    <source>
        <strain evidence="2">cv. NJ 8807/NJ 8810</strain>
        <tissue evidence="1">Young leaf</tissue>
    </source>
</reference>
<dbReference type="Proteomes" id="UP000828048">
    <property type="component" value="Chromosome 12"/>
</dbReference>
<organism evidence="1 2">
    <name type="scientific">Vaccinium darrowii</name>
    <dbReference type="NCBI Taxonomy" id="229202"/>
    <lineage>
        <taxon>Eukaryota</taxon>
        <taxon>Viridiplantae</taxon>
        <taxon>Streptophyta</taxon>
        <taxon>Embryophyta</taxon>
        <taxon>Tracheophyta</taxon>
        <taxon>Spermatophyta</taxon>
        <taxon>Magnoliopsida</taxon>
        <taxon>eudicotyledons</taxon>
        <taxon>Gunneridae</taxon>
        <taxon>Pentapetalae</taxon>
        <taxon>asterids</taxon>
        <taxon>Ericales</taxon>
        <taxon>Ericaceae</taxon>
        <taxon>Vaccinioideae</taxon>
        <taxon>Vaccinieae</taxon>
        <taxon>Vaccinium</taxon>
    </lineage>
</organism>
<evidence type="ECO:0000313" key="2">
    <source>
        <dbReference type="Proteomes" id="UP000828048"/>
    </source>
</evidence>
<evidence type="ECO:0000313" key="1">
    <source>
        <dbReference type="EMBL" id="KAH7863971.1"/>
    </source>
</evidence>
<proteinExistence type="predicted"/>